<feature type="region of interest" description="Disordered" evidence="1">
    <location>
        <begin position="472"/>
        <end position="584"/>
    </location>
</feature>
<dbReference type="InterPro" id="IPR057413">
    <property type="entry name" value="Beta-barrel_INTS6"/>
</dbReference>
<dbReference type="PANTHER" id="PTHR12957:SF2">
    <property type="entry name" value="INTEGRATOR COMPLEX SUBUNIT 6"/>
    <property type="match status" value="1"/>
</dbReference>
<feature type="domain" description="Integrator complex subunit 6-like beta-barrel" evidence="2">
    <location>
        <begin position="175"/>
        <end position="304"/>
    </location>
</feature>
<dbReference type="InterPro" id="IPR051113">
    <property type="entry name" value="Integrator_subunit6"/>
</dbReference>
<gene>
    <name evidence="3" type="ORF">SYNPS1DRAFT_29481</name>
</gene>
<sequence>MLYAIQQLDRGEAWNPGEALRILFNILSVDRTMRNVDTFGRGRIPGVNEPVKIIWCAYGGRVAQGDQTLEIPGSNYPGVDLYREPFRWDERIHLMLMLPDNVTPAVEQLSMMANLTGGEVSWPASSSAVAAFMKKVVMPPDPQHGPHRTDDGVMVHFEDVGQNPNRGTTHAILSAFISLASRTHATPCLPIPENYWPTPEMAQLPVRMAHPMLRMVWQPGYWQSTVLPQECYHVHSKPLLAHMQTYPRDGHWRVHATDSGAVPGLGEPFGVLQWSTSDDAATEAAVQLILLPYNYPLLSTILATLPAYHATIAKMVAYAAALPSEQYAIRLLREHHVAISGVSVGVDELPRRLFQQVSHIIDAVNPFDVPVSDLDARLAELQVSLLKDVPGFSTVRVQWPAYGSHWQPCIVYGEHLTPVPSPVFPTMPTAMEMDVDVDIPATDEPASHEHTAVVFDTTPPTAPPAETTMEAAVQEGGTSAAQVIPSKRTNKEDATLPSDMPTTKQARLQPATGHDAPTSAKEETKPAATNDAAVATAAAAASSASTSRPAKPARTAAAPTPPLEAPNDVKTRLVKHIKQGRKRK</sequence>
<dbReference type="GO" id="GO:0032039">
    <property type="term" value="C:integrator complex"/>
    <property type="evidence" value="ECO:0007669"/>
    <property type="project" value="TreeGrafter"/>
</dbReference>
<reference evidence="4" key="1">
    <citation type="journal article" date="2018" name="Nat. Microbiol.">
        <title>Leveraging single-cell genomics to expand the fungal tree of life.</title>
        <authorList>
            <person name="Ahrendt S.R."/>
            <person name="Quandt C.A."/>
            <person name="Ciobanu D."/>
            <person name="Clum A."/>
            <person name="Salamov A."/>
            <person name="Andreopoulos B."/>
            <person name="Cheng J.F."/>
            <person name="Woyke T."/>
            <person name="Pelin A."/>
            <person name="Henrissat B."/>
            <person name="Reynolds N.K."/>
            <person name="Benny G.L."/>
            <person name="Smith M.E."/>
            <person name="James T.Y."/>
            <person name="Grigoriev I.V."/>
        </authorList>
    </citation>
    <scope>NUCLEOTIDE SEQUENCE [LARGE SCALE GENOMIC DNA]</scope>
    <source>
        <strain evidence="4">Benny S71-1</strain>
    </source>
</reference>
<dbReference type="EMBL" id="KZ990045">
    <property type="protein sequence ID" value="RKP24768.1"/>
    <property type="molecule type" value="Genomic_DNA"/>
</dbReference>
<dbReference type="OrthoDB" id="17307at2759"/>
<evidence type="ECO:0000259" key="2">
    <source>
        <dbReference type="Pfam" id="PF25462"/>
    </source>
</evidence>
<dbReference type="Pfam" id="PF25462">
    <property type="entry name" value="Beta-barrel_INTS6"/>
    <property type="match status" value="1"/>
</dbReference>
<protein>
    <recommendedName>
        <fullName evidence="2">Integrator complex subunit 6-like beta-barrel domain-containing protein</fullName>
    </recommendedName>
</protein>
<proteinExistence type="predicted"/>
<feature type="compositionally biased region" description="Basic residues" evidence="1">
    <location>
        <begin position="572"/>
        <end position="584"/>
    </location>
</feature>
<feature type="compositionally biased region" description="Low complexity" evidence="1">
    <location>
        <begin position="526"/>
        <end position="558"/>
    </location>
</feature>
<accession>A0A4P9YXV8</accession>
<dbReference type="AlphaFoldDB" id="A0A4P9YXV8"/>
<evidence type="ECO:0000313" key="3">
    <source>
        <dbReference type="EMBL" id="RKP24768.1"/>
    </source>
</evidence>
<name>A0A4P9YXV8_9FUNG</name>
<dbReference type="Proteomes" id="UP000278143">
    <property type="component" value="Unassembled WGS sequence"/>
</dbReference>
<keyword evidence="4" id="KW-1185">Reference proteome</keyword>
<dbReference type="GO" id="GO:0034472">
    <property type="term" value="P:snRNA 3'-end processing"/>
    <property type="evidence" value="ECO:0007669"/>
    <property type="project" value="TreeGrafter"/>
</dbReference>
<evidence type="ECO:0000256" key="1">
    <source>
        <dbReference type="SAM" id="MobiDB-lite"/>
    </source>
</evidence>
<dbReference type="PANTHER" id="PTHR12957">
    <property type="entry name" value="DEAD/H BOX POLYPEPTIDE 26/DICE1-RELATED"/>
    <property type="match status" value="1"/>
</dbReference>
<organism evidence="3 4">
    <name type="scientific">Syncephalis pseudoplumigaleata</name>
    <dbReference type="NCBI Taxonomy" id="1712513"/>
    <lineage>
        <taxon>Eukaryota</taxon>
        <taxon>Fungi</taxon>
        <taxon>Fungi incertae sedis</taxon>
        <taxon>Zoopagomycota</taxon>
        <taxon>Zoopagomycotina</taxon>
        <taxon>Zoopagomycetes</taxon>
        <taxon>Zoopagales</taxon>
        <taxon>Piptocephalidaceae</taxon>
        <taxon>Syncephalis</taxon>
    </lineage>
</organism>
<evidence type="ECO:0000313" key="4">
    <source>
        <dbReference type="Proteomes" id="UP000278143"/>
    </source>
</evidence>